<feature type="transmembrane region" description="Helical" evidence="7">
    <location>
        <begin position="169"/>
        <end position="192"/>
    </location>
</feature>
<accession>A0A4V1QUZ6</accession>
<organism evidence="9 10">
    <name type="scientific">Candidatus Borkfalkia ceftriaxoniphila</name>
    <dbReference type="NCBI Taxonomy" id="2508949"/>
    <lineage>
        <taxon>Bacteria</taxon>
        <taxon>Bacillati</taxon>
        <taxon>Bacillota</taxon>
        <taxon>Clostridia</taxon>
        <taxon>Christensenellales</taxon>
        <taxon>Christensenellaceae</taxon>
        <taxon>Candidatus Borkfalkia</taxon>
    </lineage>
</organism>
<keyword evidence="10" id="KW-1185">Reference proteome</keyword>
<dbReference type="GO" id="GO:0005886">
    <property type="term" value="C:plasma membrane"/>
    <property type="evidence" value="ECO:0007669"/>
    <property type="project" value="UniProtKB-SubCell"/>
</dbReference>
<feature type="transmembrane region" description="Helical" evidence="7">
    <location>
        <begin position="35"/>
        <end position="57"/>
    </location>
</feature>
<gene>
    <name evidence="9" type="ORF">ESZ91_00425</name>
</gene>
<evidence type="ECO:0000313" key="9">
    <source>
        <dbReference type="EMBL" id="RXZ60886.1"/>
    </source>
</evidence>
<dbReference type="EMBL" id="SDOZ01000002">
    <property type="protein sequence ID" value="RXZ60886.1"/>
    <property type="molecule type" value="Genomic_DNA"/>
</dbReference>
<feature type="transmembrane region" description="Helical" evidence="7">
    <location>
        <begin position="88"/>
        <end position="111"/>
    </location>
</feature>
<reference evidence="9 10" key="1">
    <citation type="journal article" date="2019" name="Gut">
        <title>Antibiotics-induced monodominance of a novel gut bacterial order.</title>
        <authorList>
            <person name="Hildebrand F."/>
            <person name="Moitinho-Silva L."/>
            <person name="Blasche S."/>
            <person name="Jahn M.T."/>
            <person name="Gossmann T.I."/>
            <person name="Heuerta-Cepas J."/>
            <person name="Hercog R."/>
            <person name="Luetge M."/>
            <person name="Bahram M."/>
            <person name="Pryszlak A."/>
            <person name="Alves R.J."/>
            <person name="Waszak S.M."/>
            <person name="Zhu A."/>
            <person name="Ye L."/>
            <person name="Costea P.I."/>
            <person name="Aalvink S."/>
            <person name="Belzer C."/>
            <person name="Forslund S.K."/>
            <person name="Sunagawa S."/>
            <person name="Hentschel U."/>
            <person name="Merten C."/>
            <person name="Patil K.R."/>
            <person name="Benes V."/>
            <person name="Bork P."/>
        </authorList>
    </citation>
    <scope>NUCLEOTIDE SEQUENCE [LARGE SCALE GENOMIC DNA]</scope>
    <source>
        <strain evidence="9 10">HDS1380</strain>
    </source>
</reference>
<dbReference type="OrthoDB" id="5901192at2"/>
<feature type="domain" description="Sulfatase N-terminal" evidence="8">
    <location>
        <begin position="298"/>
        <end position="614"/>
    </location>
</feature>
<dbReference type="InterPro" id="IPR050448">
    <property type="entry name" value="OpgB/LTA_synthase_biosynth"/>
</dbReference>
<evidence type="ECO:0000256" key="3">
    <source>
        <dbReference type="ARBA" id="ARBA00022475"/>
    </source>
</evidence>
<evidence type="ECO:0000256" key="5">
    <source>
        <dbReference type="ARBA" id="ARBA00022989"/>
    </source>
</evidence>
<sequence length="845" mass="96246">MSESDLRRIFRRQPLGEYYLLNRCMLKDLLIKKSLYIGSYIVAALIIEFITFNVIGLAVFPTYFWLDLAILLFIGAVIFIVPSFVAQSILICLMLLIQVVLAVVNEALYSMSNMVFSLTMLNLVKEVGGVFNNDFVNYFLGAGLLLIVAAEGFLLWRMRKIGAKHSFKWQAVVLLLSVFCLTSGFSSVLYFVSLDSFITTEASDNLYIYKDDTYLFDTQFIGTKAYKKFGTFGFYYKNIGNFVSGDGKKSAEQQDEETALKALDDYLAEGRFNSDLDALDLTPYGGNGALRTGTLNGQNVVLVVIESGEWYAINGEYTPTLYALATQGVSMTQYYARDKTNHSEAMSILGSYPALIENTITSSVSNPQGLIGHSFDFSLPNILQEGGYTTNYFHANDGDYYGRNETFADLYGFDYAHFLDTMERLKGYYDKKEFIDLDRDSEVLSQYIDDFSKKDAGDENYFSMMMTLISHGSYNDLIQYGDYTTVLSEKEKEDFSKNCSVKGQERYYERIDDFPHTYVNEAHRLNVSKTNEKGKLTDAYLRYKRYQAGVMDLDVGVNRLIHQLEAKGELDDTAFVFYADHNCYYNQQNYLLKDIPTTEYWNTELYNIPFFIWSGNCMDLNIGSDLYKGLTYTNTDENVHSSYTGDYYYDIDHRCAGENLGGIQISKYCNSFDILPTLLDLLGYDFNLNLYQGVSVFKDAESVFISRESGMFDANIYSDGDSVFVKALPRASETDPLYSFDGQICFNGDAVSIRLDGEAVEMDASGLEKYLFTDSAGDYIVYDLDAILSTAPEDADAVDMRDCLSDGVNEFLRRTSEYYKKQEFLEMIYKYDYFRTRSAEELIFK</sequence>
<keyword evidence="3" id="KW-1003">Cell membrane</keyword>
<dbReference type="Gene3D" id="3.40.720.10">
    <property type="entry name" value="Alkaline Phosphatase, subunit A"/>
    <property type="match status" value="1"/>
</dbReference>
<comment type="caution">
    <text evidence="9">The sequence shown here is derived from an EMBL/GenBank/DDBJ whole genome shotgun (WGS) entry which is preliminary data.</text>
</comment>
<evidence type="ECO:0000313" key="10">
    <source>
        <dbReference type="Proteomes" id="UP000291269"/>
    </source>
</evidence>
<name>A0A4V1QUZ6_9FIRM</name>
<keyword evidence="6 7" id="KW-0472">Membrane</keyword>
<dbReference type="SUPFAM" id="SSF53649">
    <property type="entry name" value="Alkaline phosphatase-like"/>
    <property type="match status" value="1"/>
</dbReference>
<evidence type="ECO:0000256" key="2">
    <source>
        <dbReference type="ARBA" id="ARBA00004936"/>
    </source>
</evidence>
<proteinExistence type="predicted"/>
<dbReference type="InterPro" id="IPR017850">
    <property type="entry name" value="Alkaline_phosphatase_core_sf"/>
</dbReference>
<feature type="transmembrane region" description="Helical" evidence="7">
    <location>
        <begin position="135"/>
        <end position="157"/>
    </location>
</feature>
<protein>
    <submittedName>
        <fullName evidence="9">MFS transporter</fullName>
    </submittedName>
</protein>
<comment type="subcellular location">
    <subcellularLocation>
        <location evidence="1">Cell membrane</location>
        <topology evidence="1">Multi-pass membrane protein</topology>
    </subcellularLocation>
</comment>
<feature type="transmembrane region" description="Helical" evidence="7">
    <location>
        <begin position="63"/>
        <end position="81"/>
    </location>
</feature>
<evidence type="ECO:0000256" key="6">
    <source>
        <dbReference type="ARBA" id="ARBA00023136"/>
    </source>
</evidence>
<evidence type="ECO:0000256" key="1">
    <source>
        <dbReference type="ARBA" id="ARBA00004651"/>
    </source>
</evidence>
<dbReference type="PANTHER" id="PTHR47371:SF3">
    <property type="entry name" value="PHOSPHOGLYCEROL TRANSFERASE I"/>
    <property type="match status" value="1"/>
</dbReference>
<evidence type="ECO:0000256" key="7">
    <source>
        <dbReference type="SAM" id="Phobius"/>
    </source>
</evidence>
<dbReference type="Proteomes" id="UP000291269">
    <property type="component" value="Unassembled WGS sequence"/>
</dbReference>
<comment type="pathway">
    <text evidence="2">Cell wall biogenesis; lipoteichoic acid biosynthesis.</text>
</comment>
<dbReference type="Pfam" id="PF00884">
    <property type="entry name" value="Sulfatase"/>
    <property type="match status" value="1"/>
</dbReference>
<evidence type="ECO:0000256" key="4">
    <source>
        <dbReference type="ARBA" id="ARBA00022692"/>
    </source>
</evidence>
<keyword evidence="5 7" id="KW-1133">Transmembrane helix</keyword>
<dbReference type="AlphaFoldDB" id="A0A4V1QUZ6"/>
<dbReference type="InterPro" id="IPR000917">
    <property type="entry name" value="Sulfatase_N"/>
</dbReference>
<dbReference type="PANTHER" id="PTHR47371">
    <property type="entry name" value="LIPOTEICHOIC ACID SYNTHASE"/>
    <property type="match status" value="1"/>
</dbReference>
<evidence type="ECO:0000259" key="8">
    <source>
        <dbReference type="Pfam" id="PF00884"/>
    </source>
</evidence>
<keyword evidence="4 7" id="KW-0812">Transmembrane</keyword>